<proteinExistence type="inferred from homology"/>
<dbReference type="PaxDb" id="4097-A0A1S3YE77"/>
<dbReference type="GO" id="GO:0043565">
    <property type="term" value="F:sequence-specific DNA binding"/>
    <property type="evidence" value="ECO:0000318"/>
    <property type="project" value="GO_Central"/>
</dbReference>
<feature type="region of interest" description="SAW" evidence="3">
    <location>
        <begin position="359"/>
        <end position="435"/>
    </location>
</feature>
<reference evidence="4" key="1">
    <citation type="journal article" date="2014" name="Nat. Commun.">
        <title>The tobacco genome sequence and its comparison with those of tomato and potato.</title>
        <authorList>
            <person name="Sierro N."/>
            <person name="Battey J.N."/>
            <person name="Ouadi S."/>
            <person name="Bakaher N."/>
            <person name="Bovet L."/>
            <person name="Willig A."/>
            <person name="Goepfert S."/>
            <person name="Peitsch M.C."/>
            <person name="Ivanov N.V."/>
        </authorList>
    </citation>
    <scope>NUCLEOTIDE SEQUENCE [LARGE SCALE GENOMIC DNA]</scope>
</reference>
<evidence type="ECO:0000256" key="3">
    <source>
        <dbReference type="PROSITE-ProRule" id="PRU01191"/>
    </source>
</evidence>
<dbReference type="Pfam" id="PF03514">
    <property type="entry name" value="GRAS"/>
    <property type="match status" value="1"/>
</dbReference>
<dbReference type="STRING" id="4097.A0A1S3YE77"/>
<dbReference type="PROSITE" id="PS50985">
    <property type="entry name" value="GRAS"/>
    <property type="match status" value="1"/>
</dbReference>
<keyword evidence="4" id="KW-1185">Reference proteome</keyword>
<name>A0A1S3YE77_TOBAC</name>
<organism evidence="4 5">
    <name type="scientific">Nicotiana tabacum</name>
    <name type="common">Common tobacco</name>
    <dbReference type="NCBI Taxonomy" id="4097"/>
    <lineage>
        <taxon>Eukaryota</taxon>
        <taxon>Viridiplantae</taxon>
        <taxon>Streptophyta</taxon>
        <taxon>Embryophyta</taxon>
        <taxon>Tracheophyta</taxon>
        <taxon>Spermatophyta</taxon>
        <taxon>Magnoliopsida</taxon>
        <taxon>eudicotyledons</taxon>
        <taxon>Gunneridae</taxon>
        <taxon>Pentapetalae</taxon>
        <taxon>asterids</taxon>
        <taxon>lamiids</taxon>
        <taxon>Solanales</taxon>
        <taxon>Solanaceae</taxon>
        <taxon>Nicotianoideae</taxon>
        <taxon>Nicotianeae</taxon>
        <taxon>Nicotiana</taxon>
    </lineage>
</organism>
<accession>A0A1S3YE77</accession>
<comment type="similarity">
    <text evidence="3">Belongs to the GRAS family.</text>
</comment>
<dbReference type="OMA" id="WTMLAWP"/>
<evidence type="ECO:0000313" key="4">
    <source>
        <dbReference type="Proteomes" id="UP000790787"/>
    </source>
</evidence>
<comment type="caution">
    <text evidence="3">Lacks conserved residue(s) required for the propagation of feature annotation.</text>
</comment>
<dbReference type="AlphaFoldDB" id="A0A1S3YE77"/>
<dbReference type="RefSeq" id="XP_016450439.1">
    <property type="nucleotide sequence ID" value="XM_016594953.1"/>
</dbReference>
<evidence type="ECO:0000256" key="1">
    <source>
        <dbReference type="ARBA" id="ARBA00023015"/>
    </source>
</evidence>
<sequence length="438" mass="49671">MEAKKRGDHAEEKQESVVLSSAPTIMKIARQRLLNHIAQKSDAYSIIFNPPTANSGLSPELEQDLDLAELLQASAQLVATRKFDRATKFLSLCDQSASAAGTPVQRVVYYFADALQHRIDREIGKMPITREADIEAYSNDVEELVMDLEPAVFAKRPLFPYRQVTSFTGIQAILDSTKTAKRVHLIDLCIKSGSHWTTFMQTLADRDECPLKHLKISSVGRSKKKMEDVGRRLSAFAAETLNISFSFKTVVSDLRNLKSESFEVEADEVVAVYSDVILWTMLAWPNDMDSLMEVIKSLNPCIIVLVEGIANTYLPDFIDSFNETLYYFSALTDCSEVLHKGVPIYEGFYIQKVIRNMITYHGEENVPRHGNLKVWRDLFAKFGMVETDLSHLSLIEASLLFDKSEFRGLCTCELDEKCLVIRWKKTPMICVSAWKFQH</sequence>
<evidence type="ECO:0000313" key="5">
    <source>
        <dbReference type="RefSeq" id="XP_016450439.1"/>
    </source>
</evidence>
<dbReference type="GO" id="GO:0003700">
    <property type="term" value="F:DNA-binding transcription factor activity"/>
    <property type="evidence" value="ECO:0000318"/>
    <property type="project" value="GO_Central"/>
</dbReference>
<evidence type="ECO:0000256" key="2">
    <source>
        <dbReference type="ARBA" id="ARBA00023163"/>
    </source>
</evidence>
<dbReference type="GeneID" id="107775237"/>
<keyword evidence="1" id="KW-0805">Transcription regulation</keyword>
<dbReference type="Proteomes" id="UP000790787">
    <property type="component" value="Chromosome 7"/>
</dbReference>
<dbReference type="SMR" id="A0A1S3YE77"/>
<keyword evidence="2" id="KW-0804">Transcription</keyword>
<dbReference type="GO" id="GO:0006355">
    <property type="term" value="P:regulation of DNA-templated transcription"/>
    <property type="evidence" value="ECO:0000318"/>
    <property type="project" value="GO_Central"/>
</dbReference>
<dbReference type="InterPro" id="IPR005202">
    <property type="entry name" value="TF_GRAS"/>
</dbReference>
<protein>
    <submittedName>
        <fullName evidence="5">DELLA protein RGL1-like</fullName>
    </submittedName>
</protein>
<dbReference type="KEGG" id="nta:107775237"/>
<dbReference type="PANTHER" id="PTHR31636">
    <property type="entry name" value="OSJNBA0084A10.13 PROTEIN-RELATED"/>
    <property type="match status" value="1"/>
</dbReference>
<dbReference type="OrthoDB" id="770224at2759"/>
<dbReference type="GO" id="GO:0005634">
    <property type="term" value="C:nucleus"/>
    <property type="evidence" value="ECO:0000318"/>
    <property type="project" value="GO_Central"/>
</dbReference>
<reference evidence="5" key="2">
    <citation type="submission" date="2025-08" db="UniProtKB">
        <authorList>
            <consortium name="RefSeq"/>
        </authorList>
    </citation>
    <scope>IDENTIFICATION</scope>
    <source>
        <tissue evidence="5">Leaf</tissue>
    </source>
</reference>
<gene>
    <name evidence="5" type="primary">LOC107775237</name>
</gene>